<dbReference type="InterPro" id="IPR022346">
    <property type="entry name" value="T2SS_GspH"/>
</dbReference>
<evidence type="ECO:0000256" key="7">
    <source>
        <dbReference type="ARBA" id="ARBA00022989"/>
    </source>
</evidence>
<dbReference type="Pfam" id="PF07963">
    <property type="entry name" value="N_methyl"/>
    <property type="match status" value="1"/>
</dbReference>
<evidence type="ECO:0000256" key="2">
    <source>
        <dbReference type="ARBA" id="ARBA00021549"/>
    </source>
</evidence>
<organism evidence="13 14">
    <name type="scientific">Rheinheimera tangshanensis</name>
    <dbReference type="NCBI Taxonomy" id="400153"/>
    <lineage>
        <taxon>Bacteria</taxon>
        <taxon>Pseudomonadati</taxon>
        <taxon>Pseudomonadota</taxon>
        <taxon>Gammaproteobacteria</taxon>
        <taxon>Chromatiales</taxon>
        <taxon>Chromatiaceae</taxon>
        <taxon>Rheinheimera</taxon>
    </lineage>
</organism>
<evidence type="ECO:0000256" key="4">
    <source>
        <dbReference type="ARBA" id="ARBA00022481"/>
    </source>
</evidence>
<gene>
    <name evidence="13" type="ORF">FU839_09065</name>
</gene>
<dbReference type="InterPro" id="IPR012902">
    <property type="entry name" value="N_methyl_site"/>
</dbReference>
<keyword evidence="6 11" id="KW-0812">Transmembrane</keyword>
<evidence type="ECO:0000256" key="1">
    <source>
        <dbReference type="ARBA" id="ARBA00004377"/>
    </source>
</evidence>
<evidence type="ECO:0000256" key="8">
    <source>
        <dbReference type="ARBA" id="ARBA00023136"/>
    </source>
</evidence>
<dbReference type="SUPFAM" id="SSF54523">
    <property type="entry name" value="Pili subunits"/>
    <property type="match status" value="1"/>
</dbReference>
<comment type="similarity">
    <text evidence="9">Belongs to the GSP H family.</text>
</comment>
<dbReference type="NCBIfam" id="TIGR02532">
    <property type="entry name" value="IV_pilin_GFxxxE"/>
    <property type="match status" value="1"/>
</dbReference>
<protein>
    <recommendedName>
        <fullName evidence="2">Type II secretion system protein H</fullName>
    </recommendedName>
    <alternativeName>
        <fullName evidence="10">General secretion pathway protein H</fullName>
    </alternativeName>
</protein>
<comment type="caution">
    <text evidence="13">The sequence shown here is derived from an EMBL/GenBank/DDBJ whole genome shotgun (WGS) entry which is preliminary data.</text>
</comment>
<evidence type="ECO:0000256" key="3">
    <source>
        <dbReference type="ARBA" id="ARBA00022475"/>
    </source>
</evidence>
<keyword evidence="3" id="KW-1003">Cell membrane</keyword>
<evidence type="ECO:0000259" key="12">
    <source>
        <dbReference type="Pfam" id="PF12019"/>
    </source>
</evidence>
<dbReference type="Proteomes" id="UP000321814">
    <property type="component" value="Unassembled WGS sequence"/>
</dbReference>
<dbReference type="GO" id="GO:0005886">
    <property type="term" value="C:plasma membrane"/>
    <property type="evidence" value="ECO:0007669"/>
    <property type="project" value="UniProtKB-SubCell"/>
</dbReference>
<dbReference type="OrthoDB" id="2313614at2"/>
<evidence type="ECO:0000256" key="10">
    <source>
        <dbReference type="ARBA" id="ARBA00030775"/>
    </source>
</evidence>
<evidence type="ECO:0000256" key="9">
    <source>
        <dbReference type="ARBA" id="ARBA00025772"/>
    </source>
</evidence>
<dbReference type="PROSITE" id="PS00409">
    <property type="entry name" value="PROKAR_NTER_METHYL"/>
    <property type="match status" value="1"/>
</dbReference>
<evidence type="ECO:0000256" key="6">
    <source>
        <dbReference type="ARBA" id="ARBA00022692"/>
    </source>
</evidence>
<proteinExistence type="inferred from homology"/>
<dbReference type="GO" id="GO:0015627">
    <property type="term" value="C:type II protein secretion system complex"/>
    <property type="evidence" value="ECO:0007669"/>
    <property type="project" value="InterPro"/>
</dbReference>
<keyword evidence="14" id="KW-1185">Reference proteome</keyword>
<dbReference type="AlphaFoldDB" id="A0A5C8LX96"/>
<feature type="transmembrane region" description="Helical" evidence="11">
    <location>
        <begin position="12"/>
        <end position="32"/>
    </location>
</feature>
<dbReference type="Gene3D" id="3.55.40.10">
    <property type="entry name" value="minor pseudopilin epsh domain"/>
    <property type="match status" value="1"/>
</dbReference>
<accession>A0A5C8LX96</accession>
<comment type="subcellular location">
    <subcellularLocation>
        <location evidence="1">Cell inner membrane</location>
        <topology evidence="1">Single-pass membrane protein</topology>
    </subcellularLocation>
</comment>
<feature type="domain" description="General secretion pathway GspH" evidence="12">
    <location>
        <begin position="44"/>
        <end position="142"/>
    </location>
</feature>
<dbReference type="Pfam" id="PF12019">
    <property type="entry name" value="GspH"/>
    <property type="match status" value="1"/>
</dbReference>
<dbReference type="EMBL" id="VRLR01000004">
    <property type="protein sequence ID" value="TXK81357.1"/>
    <property type="molecule type" value="Genomic_DNA"/>
</dbReference>
<dbReference type="InterPro" id="IPR045584">
    <property type="entry name" value="Pilin-like"/>
</dbReference>
<evidence type="ECO:0000313" key="13">
    <source>
        <dbReference type="EMBL" id="TXK81357.1"/>
    </source>
</evidence>
<dbReference type="GO" id="GO:0015628">
    <property type="term" value="P:protein secretion by the type II secretion system"/>
    <property type="evidence" value="ECO:0007669"/>
    <property type="project" value="InterPro"/>
</dbReference>
<keyword evidence="7 11" id="KW-1133">Transmembrane helix</keyword>
<name>A0A5C8LX96_9GAMM</name>
<reference evidence="13 14" key="1">
    <citation type="submission" date="2019-08" db="EMBL/GenBank/DDBJ databases">
        <title>Draft genome analysis of Rheinheimera tangshanensis isolated from the roots of fresh rice plants (Oryza sativa).</title>
        <authorList>
            <person name="Yu Q."/>
            <person name="Qi Y."/>
            <person name="Zhang H."/>
            <person name="Pu J."/>
        </authorList>
    </citation>
    <scope>NUCLEOTIDE SEQUENCE [LARGE SCALE GENOMIC DNA]</scope>
    <source>
        <strain evidence="13 14">JA3-B52</strain>
    </source>
</reference>
<keyword evidence="4" id="KW-0488">Methylation</keyword>
<evidence type="ECO:0000256" key="5">
    <source>
        <dbReference type="ARBA" id="ARBA00022519"/>
    </source>
</evidence>
<evidence type="ECO:0000313" key="14">
    <source>
        <dbReference type="Proteomes" id="UP000321814"/>
    </source>
</evidence>
<keyword evidence="5" id="KW-0997">Cell inner membrane</keyword>
<dbReference type="RefSeq" id="WP_147904173.1">
    <property type="nucleotide sequence ID" value="NZ_BAAAGC010000007.1"/>
</dbReference>
<sequence>MLNQLRSGFSLIELMVAVSLILILTLIAVPAMDTMLKQNTVRSQANSLLALLQFTRSEAIKQQQTIQLTLSDTDEGWKADVTRVTDAQLLRSMSHDTVDILLTDDTTVLFDAKGRSAAQACITLSYTGHSDLDRHLSVSLGGQIAVEPGGCGV</sequence>
<evidence type="ECO:0000256" key="11">
    <source>
        <dbReference type="SAM" id="Phobius"/>
    </source>
</evidence>
<keyword evidence="8 11" id="KW-0472">Membrane</keyword>